<keyword evidence="4" id="KW-0256">Endoplasmic reticulum</keyword>
<feature type="region of interest" description="Disordered" evidence="8">
    <location>
        <begin position="296"/>
        <end position="315"/>
    </location>
</feature>
<evidence type="ECO:0000256" key="3">
    <source>
        <dbReference type="ARBA" id="ARBA00022692"/>
    </source>
</evidence>
<comment type="subcellular location">
    <subcellularLocation>
        <location evidence="1">Endoplasmic reticulum membrane</location>
    </subcellularLocation>
</comment>
<keyword evidence="7" id="KW-0175">Coiled coil</keyword>
<proteinExistence type="inferred from homology"/>
<gene>
    <name evidence="12 13" type="primary">LOC119641587</name>
</gene>
<keyword evidence="11" id="KW-1185">Reference proteome</keyword>
<feature type="compositionally biased region" description="Low complexity" evidence="8">
    <location>
        <begin position="296"/>
        <end position="308"/>
    </location>
</feature>
<organism evidence="11 13">
    <name type="scientific">Glossina fuscipes</name>
    <dbReference type="NCBI Taxonomy" id="7396"/>
    <lineage>
        <taxon>Eukaryota</taxon>
        <taxon>Metazoa</taxon>
        <taxon>Ecdysozoa</taxon>
        <taxon>Arthropoda</taxon>
        <taxon>Hexapoda</taxon>
        <taxon>Insecta</taxon>
        <taxon>Pterygota</taxon>
        <taxon>Neoptera</taxon>
        <taxon>Endopterygota</taxon>
        <taxon>Diptera</taxon>
        <taxon>Brachycera</taxon>
        <taxon>Muscomorpha</taxon>
        <taxon>Hippoboscoidea</taxon>
        <taxon>Glossinidae</taxon>
        <taxon>Glossina</taxon>
    </lineage>
</organism>
<dbReference type="PANTHER" id="PTHR21723">
    <property type="entry name" value="RESISTANCE TO INHIBITORS OF CHOLINESTERASE PROTEIN 3 RIC3"/>
    <property type="match status" value="1"/>
</dbReference>
<comment type="similarity">
    <text evidence="2">Belongs to the ric-3 family.</text>
</comment>
<evidence type="ECO:0000259" key="10">
    <source>
        <dbReference type="Pfam" id="PF15361"/>
    </source>
</evidence>
<keyword evidence="3 9" id="KW-0812">Transmembrane</keyword>
<dbReference type="GO" id="GO:0043005">
    <property type="term" value="C:neuron projection"/>
    <property type="evidence" value="ECO:0007669"/>
    <property type="project" value="TreeGrafter"/>
</dbReference>
<feature type="coiled-coil region" evidence="7">
    <location>
        <begin position="329"/>
        <end position="359"/>
    </location>
</feature>
<feature type="transmembrane region" description="Helical" evidence="9">
    <location>
        <begin position="193"/>
        <end position="213"/>
    </location>
</feature>
<evidence type="ECO:0000256" key="2">
    <source>
        <dbReference type="ARBA" id="ARBA00008538"/>
    </source>
</evidence>
<dbReference type="GO" id="GO:0034394">
    <property type="term" value="P:protein localization to cell surface"/>
    <property type="evidence" value="ECO:0007669"/>
    <property type="project" value="TreeGrafter"/>
</dbReference>
<dbReference type="PANTHER" id="PTHR21723:SF3">
    <property type="entry name" value="PROTEIN RIC-3"/>
    <property type="match status" value="1"/>
</dbReference>
<dbReference type="GO" id="GO:0045202">
    <property type="term" value="C:synapse"/>
    <property type="evidence" value="ECO:0007669"/>
    <property type="project" value="GOC"/>
</dbReference>
<dbReference type="InterPro" id="IPR026160">
    <property type="entry name" value="Ric3"/>
</dbReference>
<dbReference type="Proteomes" id="UP000092443">
    <property type="component" value="Unplaced"/>
</dbReference>
<evidence type="ECO:0000313" key="12">
    <source>
        <dbReference type="RefSeq" id="XP_037896276.1"/>
    </source>
</evidence>
<dbReference type="AlphaFoldDB" id="A0A9C5ZKJ7"/>
<protein>
    <submittedName>
        <fullName evidence="12 13">Uncharacterized protein LOC119641587 isoform X1</fullName>
    </submittedName>
</protein>
<evidence type="ECO:0000256" key="8">
    <source>
        <dbReference type="SAM" id="MobiDB-lite"/>
    </source>
</evidence>
<evidence type="ECO:0000313" key="13">
    <source>
        <dbReference type="RefSeq" id="XP_037896277.1"/>
    </source>
</evidence>
<evidence type="ECO:0000256" key="5">
    <source>
        <dbReference type="ARBA" id="ARBA00022989"/>
    </source>
</evidence>
<evidence type="ECO:0000256" key="1">
    <source>
        <dbReference type="ARBA" id="ARBA00004586"/>
    </source>
</evidence>
<evidence type="ECO:0000313" key="11">
    <source>
        <dbReference type="Proteomes" id="UP000092443"/>
    </source>
</evidence>
<feature type="domain" description="Resistance to inhibitors of cholinesterase protein 3 N-terminal" evidence="10">
    <location>
        <begin position="36"/>
        <end position="357"/>
    </location>
</feature>
<dbReference type="GO" id="GO:0005789">
    <property type="term" value="C:endoplasmic reticulum membrane"/>
    <property type="evidence" value="ECO:0007669"/>
    <property type="project" value="UniProtKB-SubCell"/>
</dbReference>
<evidence type="ECO:0000256" key="4">
    <source>
        <dbReference type="ARBA" id="ARBA00022824"/>
    </source>
</evidence>
<dbReference type="RefSeq" id="XP_037896277.1">
    <property type="nucleotide sequence ID" value="XM_038040349.1"/>
</dbReference>
<dbReference type="KEGG" id="gfs:119641587"/>
<dbReference type="InterPro" id="IPR032763">
    <property type="entry name" value="RIC3_N"/>
</dbReference>
<dbReference type="GeneID" id="119641587"/>
<sequence length="547" mass="60680">MPSKAQSSTKQPVASHPLYLNEGLSSKKTALIIVTVVGCIAILWPKVLYPMMFGGSKTVKTDLKETQRGPGGCCEVVLNREEFYNATIKKTSSIAAEPFGPQLYRRSLNIYTGEITIRQERPVHLHPDAVYQAMRERGRAIPATPTIPIVDRKVTPSNPPPRIVEGRPGPIPGMRPPLGAGAMHQPQTKGSSMGIIMPLYTIGIVVFFGYTIMKIVFKKPMPNAPYGPAPSDPNFRKQVFGYENGRHLEDLNSSKLGWREHQTRTNLHKQPESQRNGNELYNASLSAANVASNLSASLKQQQQQQPQQLRHSALPQQQQQQIYITARLLNKETEQLMEIEKLRRKLEDTEKAMAKLIAEMNSDQYEAKKTHEKTTTNKENISNGHANVVETSGINADKTKHDHLAISNNNKLREGSNERTIAVLGMEITASCEGGQKWSGRPPTPVLLVHHEHSKPFDDYIPEPQSIYLEGILAHESQILVADSEIKQEKVYDAELNGSADEPAVVLSSKMTLSLINLDSISDKHANKTDIESPLADDIEIIGHDGN</sequence>
<feature type="region of interest" description="Disordered" evidence="8">
    <location>
        <begin position="150"/>
        <end position="170"/>
    </location>
</feature>
<evidence type="ECO:0000256" key="6">
    <source>
        <dbReference type="ARBA" id="ARBA00023136"/>
    </source>
</evidence>
<reference evidence="12 13" key="1">
    <citation type="submission" date="2025-04" db="UniProtKB">
        <authorList>
            <consortium name="RefSeq"/>
        </authorList>
    </citation>
    <scope>IDENTIFICATION</scope>
    <source>
        <tissue evidence="12 13">Whole body pupa</tissue>
    </source>
</reference>
<dbReference type="GO" id="GO:0007271">
    <property type="term" value="P:synaptic transmission, cholinergic"/>
    <property type="evidence" value="ECO:0007669"/>
    <property type="project" value="TreeGrafter"/>
</dbReference>
<name>A0A9C5ZKJ7_9MUSC</name>
<dbReference type="Pfam" id="PF15361">
    <property type="entry name" value="RIC3"/>
    <property type="match status" value="1"/>
</dbReference>
<feature type="transmembrane region" description="Helical" evidence="9">
    <location>
        <begin position="29"/>
        <end position="49"/>
    </location>
</feature>
<accession>A0A9C5ZKJ7</accession>
<dbReference type="GO" id="GO:0043025">
    <property type="term" value="C:neuronal cell body"/>
    <property type="evidence" value="ECO:0007669"/>
    <property type="project" value="TreeGrafter"/>
</dbReference>
<dbReference type="RefSeq" id="XP_037896276.1">
    <property type="nucleotide sequence ID" value="XM_038040348.1"/>
</dbReference>
<evidence type="ECO:0000256" key="7">
    <source>
        <dbReference type="SAM" id="Coils"/>
    </source>
</evidence>
<keyword evidence="6 9" id="KW-0472">Membrane</keyword>
<keyword evidence="5 9" id="KW-1133">Transmembrane helix</keyword>
<evidence type="ECO:0000256" key="9">
    <source>
        <dbReference type="SAM" id="Phobius"/>
    </source>
</evidence>